<sequence>MSVATITCWCCLRLLIEPSYACPKGGNSIKRTSSGPLPRTVSVSPDTVTTTWERRNLCPSREFPLFSTLAHITSYRVGKILFWGGGTIPGVCSK</sequence>
<name>A0A2M4B3B4_9DIPT</name>
<proteinExistence type="predicted"/>
<feature type="signal peptide" evidence="1">
    <location>
        <begin position="1"/>
        <end position="21"/>
    </location>
</feature>
<protein>
    <submittedName>
        <fullName evidence="2">Putative secreted protein</fullName>
    </submittedName>
</protein>
<accession>A0A2M4B3B4</accession>
<organism evidence="2">
    <name type="scientific">Anopheles triannulatus</name>
    <dbReference type="NCBI Taxonomy" id="58253"/>
    <lineage>
        <taxon>Eukaryota</taxon>
        <taxon>Metazoa</taxon>
        <taxon>Ecdysozoa</taxon>
        <taxon>Arthropoda</taxon>
        <taxon>Hexapoda</taxon>
        <taxon>Insecta</taxon>
        <taxon>Pterygota</taxon>
        <taxon>Neoptera</taxon>
        <taxon>Endopterygota</taxon>
        <taxon>Diptera</taxon>
        <taxon>Nematocera</taxon>
        <taxon>Culicoidea</taxon>
        <taxon>Culicidae</taxon>
        <taxon>Anophelinae</taxon>
        <taxon>Anopheles</taxon>
    </lineage>
</organism>
<feature type="chain" id="PRO_5014901951" evidence="1">
    <location>
        <begin position="22"/>
        <end position="94"/>
    </location>
</feature>
<reference evidence="2" key="1">
    <citation type="submission" date="2018-01" db="EMBL/GenBank/DDBJ databases">
        <title>An insight into the sialome of Amazonian anophelines.</title>
        <authorList>
            <person name="Ribeiro J.M."/>
            <person name="Scarpassa V."/>
            <person name="Calvo E."/>
        </authorList>
    </citation>
    <scope>NUCLEOTIDE SEQUENCE</scope>
    <source>
        <tissue evidence="2">Salivary glands</tissue>
    </source>
</reference>
<keyword evidence="1" id="KW-0732">Signal</keyword>
<dbReference type="AlphaFoldDB" id="A0A2M4B3B4"/>
<evidence type="ECO:0000313" key="2">
    <source>
        <dbReference type="EMBL" id="MBW47549.1"/>
    </source>
</evidence>
<evidence type="ECO:0000256" key="1">
    <source>
        <dbReference type="SAM" id="SignalP"/>
    </source>
</evidence>
<dbReference type="EMBL" id="GGFK01014228">
    <property type="protein sequence ID" value="MBW47549.1"/>
    <property type="molecule type" value="Transcribed_RNA"/>
</dbReference>